<sequence length="252" mass="27906">MLTELKSYKDERNNIINYEGNIISNMKITFIGSNNTLNVHKNTKLKNSTFTFDCDNGTCTLGDNSFNGMVRVGQDCIVTIGDGVTFTGWTYISTAEGSKVEIGDDCMFASNIEIRSDDAHPFFDVDTGRRLNPTQDIIIGNHVWIAAKAVILNGGSIGDGSILGYGSILKKKIPNNCVAVGLPARVVKKNIAWERPHLNLVKPYYKPNSSTIIKSAYWNLTDESEPTLRPISMPFNKRLYNAFKSLLKGKIS</sequence>
<gene>
    <name evidence="1" type="ORF">HA51_21175</name>
</gene>
<dbReference type="SUPFAM" id="SSF51161">
    <property type="entry name" value="Trimeric LpxA-like enzymes"/>
    <property type="match status" value="1"/>
</dbReference>
<comment type="caution">
    <text evidence="1">The sequence shown here is derived from an EMBL/GenBank/DDBJ whole genome shotgun (WGS) entry which is preliminary data.</text>
</comment>
<accession>A0A1X1CRE5</accession>
<proteinExistence type="predicted"/>
<dbReference type="InterPro" id="IPR011004">
    <property type="entry name" value="Trimer_LpxA-like_sf"/>
</dbReference>
<dbReference type="EMBL" id="MLFR01000029">
    <property type="protein sequence ID" value="ORM67023.1"/>
    <property type="molecule type" value="Genomic_DNA"/>
</dbReference>
<dbReference type="Gene3D" id="2.160.10.10">
    <property type="entry name" value="Hexapeptide repeat proteins"/>
    <property type="match status" value="1"/>
</dbReference>
<evidence type="ECO:0000313" key="2">
    <source>
        <dbReference type="Proteomes" id="UP000193558"/>
    </source>
</evidence>
<dbReference type="OrthoDB" id="9815592at2"/>
<dbReference type="InterPro" id="IPR051159">
    <property type="entry name" value="Hexapeptide_acetyltransf"/>
</dbReference>
<name>A0A1X1CRE5_9GAMM</name>
<dbReference type="RefSeq" id="WP_084936588.1">
    <property type="nucleotide sequence ID" value="NZ_MLFR01000029.1"/>
</dbReference>
<dbReference type="PANTHER" id="PTHR23416:SF78">
    <property type="entry name" value="LIPOPOLYSACCHARIDE BIOSYNTHESIS O-ACETYL TRANSFERASE WBBJ-RELATED"/>
    <property type="match status" value="1"/>
</dbReference>
<evidence type="ECO:0008006" key="3">
    <source>
        <dbReference type="Google" id="ProtNLM"/>
    </source>
</evidence>
<dbReference type="Proteomes" id="UP000193558">
    <property type="component" value="Unassembled WGS sequence"/>
</dbReference>
<dbReference type="PANTHER" id="PTHR23416">
    <property type="entry name" value="SIALIC ACID SYNTHASE-RELATED"/>
    <property type="match status" value="1"/>
</dbReference>
<dbReference type="CDD" id="cd04647">
    <property type="entry name" value="LbH_MAT_like"/>
    <property type="match status" value="1"/>
</dbReference>
<protein>
    <recommendedName>
        <fullName evidence="3">Acetyltransferase</fullName>
    </recommendedName>
</protein>
<reference evidence="1 2" key="1">
    <citation type="journal article" date="2017" name="Antonie Van Leeuwenhoek">
        <title>Phylogenomic resolution of the bacterial genus Pantoea and its relationship with Erwinia and Tatumella.</title>
        <authorList>
            <person name="Palmer M."/>
            <person name="Steenkamp E.T."/>
            <person name="Coetzee M.P."/>
            <person name="Chan W.Y."/>
            <person name="van Zyl E."/>
            <person name="De Maayer P."/>
            <person name="Coutinho T.A."/>
            <person name="Blom J."/>
            <person name="Smits T.H."/>
            <person name="Duffy B."/>
            <person name="Venter S.N."/>
        </authorList>
    </citation>
    <scope>NUCLEOTIDE SEQUENCE [LARGE SCALE GENOMIC DNA]</scope>
    <source>
        <strain evidence="1 2">LMG 26275</strain>
    </source>
</reference>
<dbReference type="AlphaFoldDB" id="A0A1X1CRE5"/>
<evidence type="ECO:0000313" key="1">
    <source>
        <dbReference type="EMBL" id="ORM67023.1"/>
    </source>
</evidence>
<organism evidence="1 2">
    <name type="scientific">Pantoea rwandensis</name>
    <dbReference type="NCBI Taxonomy" id="1076550"/>
    <lineage>
        <taxon>Bacteria</taxon>
        <taxon>Pseudomonadati</taxon>
        <taxon>Pseudomonadota</taxon>
        <taxon>Gammaproteobacteria</taxon>
        <taxon>Enterobacterales</taxon>
        <taxon>Erwiniaceae</taxon>
        <taxon>Pantoea</taxon>
    </lineage>
</organism>